<keyword evidence="3" id="KW-0963">Cytoplasm</keyword>
<comment type="similarity">
    <text evidence="2">Belongs to the EspG family.</text>
</comment>
<evidence type="ECO:0000256" key="3">
    <source>
        <dbReference type="ARBA" id="ARBA00022490"/>
    </source>
</evidence>
<evidence type="ECO:0000256" key="4">
    <source>
        <dbReference type="ARBA" id="ARBA00023186"/>
    </source>
</evidence>
<evidence type="ECO:0000313" key="5">
    <source>
        <dbReference type="EMBL" id="VVJ24089.1"/>
    </source>
</evidence>
<keyword evidence="4" id="KW-0143">Chaperone</keyword>
<reference evidence="5 6" key="1">
    <citation type="submission" date="2019-09" db="EMBL/GenBank/DDBJ databases">
        <authorList>
            <person name="Leyn A S."/>
        </authorList>
    </citation>
    <scope>NUCLEOTIDE SEQUENCE [LARGE SCALE GENOMIC DNA]</scope>
    <source>
        <strain evidence="5">AA231_1</strain>
    </source>
</reference>
<accession>A0A6I8M100</accession>
<proteinExistence type="inferred from homology"/>
<evidence type="ECO:0000256" key="2">
    <source>
        <dbReference type="ARBA" id="ARBA00006411"/>
    </source>
</evidence>
<gene>
    <name evidence="5" type="ORF">AA23TX_08965</name>
</gene>
<dbReference type="InterPro" id="IPR025734">
    <property type="entry name" value="EspG"/>
</dbReference>
<sequence>MLKAELTLNTLLTALRNAGGGDSHPVFAQGLRYVPPSAERGVNREAFEELSHHGFTQGDGYTPEFEDVLRIIDDPAREFYAYARDTESQIGILVAALNRSAVSVVCRGETVELSEVSPDTHPADALVARLPPWQSAPIKPFSLPQKDFQPHEESDIFDDAPARSREAQELDAFFQQPHFGLGQLYAGTTTVHYLDLDAGRVGISLADGYISVLPGEPKQLSHKLKAATPA</sequence>
<keyword evidence="6" id="KW-1185">Reference proteome</keyword>
<dbReference type="AlphaFoldDB" id="A0A6I8M100"/>
<dbReference type="RefSeq" id="WP_155548782.1">
    <property type="nucleotide sequence ID" value="NZ_CABVGP010000003.1"/>
</dbReference>
<name>A0A6I8M100_9PSEU</name>
<evidence type="ECO:0000313" key="6">
    <source>
        <dbReference type="Proteomes" id="UP000399805"/>
    </source>
</evidence>
<comment type="subcellular location">
    <subcellularLocation>
        <location evidence="1">Cytoplasm</location>
    </subcellularLocation>
</comment>
<protein>
    <recommendedName>
        <fullName evidence="7">ESX secretion-associated protein EspG</fullName>
    </recommendedName>
</protein>
<evidence type="ECO:0000256" key="1">
    <source>
        <dbReference type="ARBA" id="ARBA00004496"/>
    </source>
</evidence>
<organism evidence="5 6">
    <name type="scientific">Amycolatopsis camponoti</name>
    <dbReference type="NCBI Taxonomy" id="2606593"/>
    <lineage>
        <taxon>Bacteria</taxon>
        <taxon>Bacillati</taxon>
        <taxon>Actinomycetota</taxon>
        <taxon>Actinomycetes</taxon>
        <taxon>Pseudonocardiales</taxon>
        <taxon>Pseudonocardiaceae</taxon>
        <taxon>Amycolatopsis</taxon>
    </lineage>
</organism>
<dbReference type="EMBL" id="CABVGP010000003">
    <property type="protein sequence ID" value="VVJ24089.1"/>
    <property type="molecule type" value="Genomic_DNA"/>
</dbReference>
<dbReference type="Proteomes" id="UP000399805">
    <property type="component" value="Unassembled WGS sequence"/>
</dbReference>
<evidence type="ECO:0008006" key="7">
    <source>
        <dbReference type="Google" id="ProtNLM"/>
    </source>
</evidence>
<dbReference type="Pfam" id="PF14011">
    <property type="entry name" value="ESX-1_EspG"/>
    <property type="match status" value="1"/>
</dbReference>